<accession>A0A9N7Z4E4</accession>
<evidence type="ECO:0000313" key="2">
    <source>
        <dbReference type="Proteomes" id="UP001153269"/>
    </source>
</evidence>
<comment type="caution">
    <text evidence="1">The sequence shown here is derived from an EMBL/GenBank/DDBJ whole genome shotgun (WGS) entry which is preliminary data.</text>
</comment>
<protein>
    <submittedName>
        <fullName evidence="1">Uncharacterized protein</fullName>
    </submittedName>
</protein>
<gene>
    <name evidence="1" type="ORF">PLEPLA_LOCUS38577</name>
</gene>
<keyword evidence="2" id="KW-1185">Reference proteome</keyword>
<dbReference type="Proteomes" id="UP001153269">
    <property type="component" value="Unassembled WGS sequence"/>
</dbReference>
<name>A0A9N7Z4E4_PLEPL</name>
<dbReference type="AlphaFoldDB" id="A0A9N7Z4E4"/>
<organism evidence="1 2">
    <name type="scientific">Pleuronectes platessa</name>
    <name type="common">European plaice</name>
    <dbReference type="NCBI Taxonomy" id="8262"/>
    <lineage>
        <taxon>Eukaryota</taxon>
        <taxon>Metazoa</taxon>
        <taxon>Chordata</taxon>
        <taxon>Craniata</taxon>
        <taxon>Vertebrata</taxon>
        <taxon>Euteleostomi</taxon>
        <taxon>Actinopterygii</taxon>
        <taxon>Neopterygii</taxon>
        <taxon>Teleostei</taxon>
        <taxon>Neoteleostei</taxon>
        <taxon>Acanthomorphata</taxon>
        <taxon>Carangaria</taxon>
        <taxon>Pleuronectiformes</taxon>
        <taxon>Pleuronectoidei</taxon>
        <taxon>Pleuronectidae</taxon>
        <taxon>Pleuronectes</taxon>
    </lineage>
</organism>
<reference evidence="1" key="1">
    <citation type="submission" date="2020-03" db="EMBL/GenBank/DDBJ databases">
        <authorList>
            <person name="Weist P."/>
        </authorList>
    </citation>
    <scope>NUCLEOTIDE SEQUENCE</scope>
</reference>
<dbReference type="EMBL" id="CADEAL010004069">
    <property type="protein sequence ID" value="CAB1450885.1"/>
    <property type="molecule type" value="Genomic_DNA"/>
</dbReference>
<proteinExistence type="predicted"/>
<sequence>MSLYHLCVLITYAVWETQLDVQSANGLKAKRLQLAPQEKGDRRSASHKEKVTVQPELFLKTKIWPVVVETWTLRLPGCVFVTPEDPVWMEMLDQGPPPLESLERFGRRADV</sequence>
<evidence type="ECO:0000313" key="1">
    <source>
        <dbReference type="EMBL" id="CAB1450885.1"/>
    </source>
</evidence>